<dbReference type="Gene3D" id="3.20.20.70">
    <property type="entry name" value="Aldolase class I"/>
    <property type="match status" value="1"/>
</dbReference>
<accession>A0A6N2RRS1</accession>
<dbReference type="NCBIfam" id="TIGR02491">
    <property type="entry name" value="NrdG"/>
    <property type="match status" value="1"/>
</dbReference>
<dbReference type="InterPro" id="IPR058240">
    <property type="entry name" value="rSAM_sf"/>
</dbReference>
<evidence type="ECO:0000313" key="8">
    <source>
        <dbReference type="EMBL" id="VYS83374.1"/>
    </source>
</evidence>
<dbReference type="AlphaFoldDB" id="A0A6N2RRS1"/>
<evidence type="ECO:0000256" key="7">
    <source>
        <dbReference type="PIRNR" id="PIRNR000368"/>
    </source>
</evidence>
<reference evidence="8" key="1">
    <citation type="submission" date="2019-11" db="EMBL/GenBank/DDBJ databases">
        <authorList>
            <person name="Feng L."/>
        </authorList>
    </citation>
    <scope>NUCLEOTIDE SEQUENCE</scope>
    <source>
        <strain evidence="8">BgluceraseaLFYP119</strain>
    </source>
</reference>
<protein>
    <recommendedName>
        <fullName evidence="7">Anaerobic ribonucleoside-triphosphate reductase-activating protein</fullName>
        <ecNumber evidence="7">1.97.1.-</ecNumber>
    </recommendedName>
</protein>
<evidence type="ECO:0000256" key="5">
    <source>
        <dbReference type="ARBA" id="ARBA00023004"/>
    </source>
</evidence>
<dbReference type="GO" id="GO:0004748">
    <property type="term" value="F:ribonucleoside-diphosphate reductase activity, thioredoxin disulfide as acceptor"/>
    <property type="evidence" value="ECO:0007669"/>
    <property type="project" value="TreeGrafter"/>
</dbReference>
<evidence type="ECO:0000256" key="2">
    <source>
        <dbReference type="ARBA" id="ARBA00022485"/>
    </source>
</evidence>
<dbReference type="EMBL" id="CACRST010000009">
    <property type="protein sequence ID" value="VYS83374.1"/>
    <property type="molecule type" value="Genomic_DNA"/>
</dbReference>
<keyword evidence="5" id="KW-0408">Iron</keyword>
<evidence type="ECO:0000256" key="1">
    <source>
        <dbReference type="ARBA" id="ARBA00001966"/>
    </source>
</evidence>
<keyword evidence="3" id="KW-0949">S-adenosyl-L-methionine</keyword>
<dbReference type="Pfam" id="PF13353">
    <property type="entry name" value="Fer4_12"/>
    <property type="match status" value="1"/>
</dbReference>
<dbReference type="RefSeq" id="WP_156352944.1">
    <property type="nucleotide sequence ID" value="NZ_CACRST010000009.1"/>
</dbReference>
<dbReference type="SFLD" id="SFLDG01063">
    <property type="entry name" value="activating_enzymes__group_1"/>
    <property type="match status" value="1"/>
</dbReference>
<dbReference type="InterPro" id="IPR034457">
    <property type="entry name" value="Organic_radical-activating"/>
</dbReference>
<comment type="function">
    <text evidence="7">Activation of anaerobic ribonucleoside-triphosphate reductase under anaerobic conditions by generation of an organic free radical, using S-adenosylmethionine and reduced flavodoxin as cosubstrates to produce 5'-deoxy-adenosine.</text>
</comment>
<dbReference type="SFLD" id="SFLDF00299">
    <property type="entry name" value="anaerobic_ribonucleoside-triph"/>
    <property type="match status" value="1"/>
</dbReference>
<organism evidence="8">
    <name type="scientific">Blautia glucerasea</name>
    <dbReference type="NCBI Taxonomy" id="536633"/>
    <lineage>
        <taxon>Bacteria</taxon>
        <taxon>Bacillati</taxon>
        <taxon>Bacillota</taxon>
        <taxon>Clostridia</taxon>
        <taxon>Lachnospirales</taxon>
        <taxon>Lachnospiraceae</taxon>
        <taxon>Blautia</taxon>
    </lineage>
</organism>
<dbReference type="SUPFAM" id="SSF102114">
    <property type="entry name" value="Radical SAM enzymes"/>
    <property type="match status" value="1"/>
</dbReference>
<keyword evidence="6" id="KW-0411">Iron-sulfur</keyword>
<dbReference type="InterPro" id="IPR007197">
    <property type="entry name" value="rSAM"/>
</dbReference>
<dbReference type="GO" id="GO:0051539">
    <property type="term" value="F:4 iron, 4 sulfur cluster binding"/>
    <property type="evidence" value="ECO:0007669"/>
    <property type="project" value="UniProtKB-KW"/>
</dbReference>
<name>A0A6N2RRS1_9FIRM</name>
<dbReference type="GO" id="GO:0043365">
    <property type="term" value="F:[formate-C-acetyltransferase]-activating enzyme activity"/>
    <property type="evidence" value="ECO:0007669"/>
    <property type="project" value="InterPro"/>
</dbReference>
<dbReference type="EC" id="1.97.1.-" evidence="7"/>
<dbReference type="InterPro" id="IPR012837">
    <property type="entry name" value="NrdG"/>
</dbReference>
<sequence>MRYHNITKDDMLNGDGLRVVLWVAGCNHGCKECQNPVTWDPNGGLPFTEAEEKEIFGELDKDYISGITFSGGDPLHPANITGCTALAKKIRQKYPNKTIWLYTGSLWEEIQNEEIVNYLDVCVDGEFLVKRKDVSLKWKGSDNQRVINVPRTLREGKIVLHAE</sequence>
<keyword evidence="4" id="KW-0479">Metal-binding</keyword>
<gene>
    <name evidence="8" type="ORF">BGLFYP119_00773</name>
</gene>
<dbReference type="PIRSF" id="PIRSF000368">
    <property type="entry name" value="NrdG"/>
    <property type="match status" value="1"/>
</dbReference>
<keyword evidence="7" id="KW-0560">Oxidoreductase</keyword>
<keyword evidence="2" id="KW-0004">4Fe-4S</keyword>
<proteinExistence type="inferred from homology"/>
<dbReference type="SFLD" id="SFLDS00029">
    <property type="entry name" value="Radical_SAM"/>
    <property type="match status" value="1"/>
</dbReference>
<evidence type="ECO:0000256" key="6">
    <source>
        <dbReference type="ARBA" id="ARBA00023014"/>
    </source>
</evidence>
<dbReference type="GO" id="GO:0046872">
    <property type="term" value="F:metal ion binding"/>
    <property type="evidence" value="ECO:0007669"/>
    <property type="project" value="UniProtKB-KW"/>
</dbReference>
<dbReference type="CDD" id="cd01335">
    <property type="entry name" value="Radical_SAM"/>
    <property type="match status" value="1"/>
</dbReference>
<comment type="similarity">
    <text evidence="7">Belongs to the organic radical-activating enzymes family.</text>
</comment>
<evidence type="ECO:0000256" key="3">
    <source>
        <dbReference type="ARBA" id="ARBA00022691"/>
    </source>
</evidence>
<dbReference type="InterPro" id="IPR013785">
    <property type="entry name" value="Aldolase_TIM"/>
</dbReference>
<comment type="cofactor">
    <cofactor evidence="1">
        <name>[4Fe-4S] cluster</name>
        <dbReference type="ChEBI" id="CHEBI:49883"/>
    </cofactor>
</comment>
<dbReference type="PANTHER" id="PTHR30352">
    <property type="entry name" value="PYRUVATE FORMATE-LYASE-ACTIVATING ENZYME"/>
    <property type="match status" value="1"/>
</dbReference>
<dbReference type="PANTHER" id="PTHR30352:SF2">
    <property type="entry name" value="ANAEROBIC RIBONUCLEOSIDE-TRIPHOSPHATE REDUCTASE-ACTIVATING PROTEIN"/>
    <property type="match status" value="1"/>
</dbReference>
<evidence type="ECO:0000256" key="4">
    <source>
        <dbReference type="ARBA" id="ARBA00022723"/>
    </source>
</evidence>
<dbReference type="SFLD" id="SFLDG01066">
    <property type="entry name" value="organic_radical-activating_enz"/>
    <property type="match status" value="1"/>
</dbReference>